<dbReference type="FunCoup" id="A0A5F9C8C6">
    <property type="interactions" value="63"/>
</dbReference>
<evidence type="ECO:0000313" key="5">
    <source>
        <dbReference type="Proteomes" id="UP000001811"/>
    </source>
</evidence>
<dbReference type="SMART" id="SM00233">
    <property type="entry name" value="PH"/>
    <property type="match status" value="1"/>
</dbReference>
<reference evidence="4 5" key="1">
    <citation type="journal article" date="2011" name="Nature">
        <title>A high-resolution map of human evolutionary constraint using 29 mammals.</title>
        <authorList>
            <person name="Lindblad-Toh K."/>
            <person name="Garber M."/>
            <person name="Zuk O."/>
            <person name="Lin M.F."/>
            <person name="Parker B.J."/>
            <person name="Washietl S."/>
            <person name="Kheradpour P."/>
            <person name="Ernst J."/>
            <person name="Jordan G."/>
            <person name="Mauceli E."/>
            <person name="Ward L.D."/>
            <person name="Lowe C.B."/>
            <person name="Holloway A.K."/>
            <person name="Clamp M."/>
            <person name="Gnerre S."/>
            <person name="Alfoldi J."/>
            <person name="Beal K."/>
            <person name="Chang J."/>
            <person name="Clawson H."/>
            <person name="Cuff J."/>
            <person name="Di Palma F."/>
            <person name="Fitzgerald S."/>
            <person name="Flicek P."/>
            <person name="Guttman M."/>
            <person name="Hubisz M.J."/>
            <person name="Jaffe D.B."/>
            <person name="Jungreis I."/>
            <person name="Kent W.J."/>
            <person name="Kostka D."/>
            <person name="Lara M."/>
            <person name="Martins A.L."/>
            <person name="Massingham T."/>
            <person name="Moltke I."/>
            <person name="Raney B.J."/>
            <person name="Rasmussen M.D."/>
            <person name="Robinson J."/>
            <person name="Stark A."/>
            <person name="Vilella A.J."/>
            <person name="Wen J."/>
            <person name="Xie X."/>
            <person name="Zody M.C."/>
            <person name="Baldwin J."/>
            <person name="Bloom T."/>
            <person name="Chin C.W."/>
            <person name="Heiman D."/>
            <person name="Nicol R."/>
            <person name="Nusbaum C."/>
            <person name="Young S."/>
            <person name="Wilkinson J."/>
            <person name="Worley K.C."/>
            <person name="Kovar C.L."/>
            <person name="Muzny D.M."/>
            <person name="Gibbs R.A."/>
            <person name="Cree A."/>
            <person name="Dihn H.H."/>
            <person name="Fowler G."/>
            <person name="Jhangiani S."/>
            <person name="Joshi V."/>
            <person name="Lee S."/>
            <person name="Lewis L.R."/>
            <person name="Nazareth L.V."/>
            <person name="Okwuonu G."/>
            <person name="Santibanez J."/>
            <person name="Warren W.C."/>
            <person name="Mardis E.R."/>
            <person name="Weinstock G.M."/>
            <person name="Wilson R.K."/>
            <person name="Delehaunty K."/>
            <person name="Dooling D."/>
            <person name="Fronik C."/>
            <person name="Fulton L."/>
            <person name="Fulton B."/>
            <person name="Graves T."/>
            <person name="Minx P."/>
            <person name="Sodergren E."/>
            <person name="Birney E."/>
            <person name="Margulies E.H."/>
            <person name="Herrero J."/>
            <person name="Green E.D."/>
            <person name="Haussler D."/>
            <person name="Siepel A."/>
            <person name="Goldman N."/>
            <person name="Pollard K.S."/>
            <person name="Pedersen J.S."/>
            <person name="Lander E.S."/>
            <person name="Kellis M."/>
        </authorList>
    </citation>
    <scope>NUCLEOTIDE SEQUENCE [LARGE SCALE GENOMIC DNA]</scope>
    <source>
        <strain evidence="5">Thorbecke</strain>
    </source>
</reference>
<dbReference type="SUPFAM" id="SSF50729">
    <property type="entry name" value="PH domain-like"/>
    <property type="match status" value="1"/>
</dbReference>
<dbReference type="GeneTree" id="ENSGT00940000159803"/>
<evidence type="ECO:0000256" key="2">
    <source>
        <dbReference type="SAM" id="MobiDB-lite"/>
    </source>
</evidence>
<proteinExistence type="inferred from homology"/>
<dbReference type="InterPro" id="IPR046355">
    <property type="entry name" value="Gab1-4-like"/>
</dbReference>
<evidence type="ECO:0000259" key="3">
    <source>
        <dbReference type="PROSITE" id="PS50003"/>
    </source>
</evidence>
<evidence type="ECO:0000256" key="1">
    <source>
        <dbReference type="ARBA" id="ARBA00029462"/>
    </source>
</evidence>
<feature type="domain" description="PH" evidence="3">
    <location>
        <begin position="139"/>
        <end position="251"/>
    </location>
</feature>
<dbReference type="Pfam" id="PF00169">
    <property type="entry name" value="PH"/>
    <property type="match status" value="1"/>
</dbReference>
<dbReference type="InParanoid" id="A0A5F9C8C6"/>
<organism evidence="4 5">
    <name type="scientific">Oryctolagus cuniculus</name>
    <name type="common">Rabbit</name>
    <dbReference type="NCBI Taxonomy" id="9986"/>
    <lineage>
        <taxon>Eukaryota</taxon>
        <taxon>Metazoa</taxon>
        <taxon>Chordata</taxon>
        <taxon>Craniata</taxon>
        <taxon>Vertebrata</taxon>
        <taxon>Euteleostomi</taxon>
        <taxon>Mammalia</taxon>
        <taxon>Eutheria</taxon>
        <taxon>Euarchontoglires</taxon>
        <taxon>Glires</taxon>
        <taxon>Lagomorpha</taxon>
        <taxon>Leporidae</taxon>
        <taxon>Oryctolagus</taxon>
    </lineage>
</organism>
<comment type="similarity">
    <text evidence="1">Belongs to the GAB family.</text>
</comment>
<dbReference type="AlphaFoldDB" id="A0A5F9C8C6"/>
<evidence type="ECO:0000313" key="4">
    <source>
        <dbReference type="Ensembl" id="ENSOCUP00000029975.1"/>
    </source>
</evidence>
<feature type="compositionally biased region" description="Basic and acidic residues" evidence="2">
    <location>
        <begin position="80"/>
        <end position="92"/>
    </location>
</feature>
<feature type="compositionally biased region" description="Polar residues" evidence="2">
    <location>
        <begin position="466"/>
        <end position="475"/>
    </location>
</feature>
<dbReference type="GO" id="GO:0005737">
    <property type="term" value="C:cytoplasm"/>
    <property type="evidence" value="ECO:0007669"/>
    <property type="project" value="TreeGrafter"/>
</dbReference>
<feature type="compositionally biased region" description="Low complexity" evidence="2">
    <location>
        <begin position="270"/>
        <end position="291"/>
    </location>
</feature>
<reference evidence="4" key="3">
    <citation type="submission" date="2025-09" db="UniProtKB">
        <authorList>
            <consortium name="Ensembl"/>
        </authorList>
    </citation>
    <scope>IDENTIFICATION</scope>
    <source>
        <strain evidence="4">Thorbecke</strain>
    </source>
</reference>
<feature type="compositionally biased region" description="Basic and acidic residues" evidence="2">
    <location>
        <begin position="451"/>
        <end position="461"/>
    </location>
</feature>
<feature type="region of interest" description="Disordered" evidence="2">
    <location>
        <begin position="46"/>
        <end position="97"/>
    </location>
</feature>
<dbReference type="Bgee" id="ENSOCUG00000001360">
    <property type="expression patterns" value="Expressed in heart and 12 other cell types or tissues"/>
</dbReference>
<dbReference type="InterPro" id="IPR011993">
    <property type="entry name" value="PH-like_dom_sf"/>
</dbReference>
<feature type="region of interest" description="Disordered" evidence="2">
    <location>
        <begin position="554"/>
        <end position="594"/>
    </location>
</feature>
<protein>
    <submittedName>
        <fullName evidence="4">GRB2 associated binding protein 3</fullName>
    </submittedName>
</protein>
<dbReference type="Proteomes" id="UP000001811">
    <property type="component" value="Unplaced"/>
</dbReference>
<gene>
    <name evidence="4" type="primary">GAB3</name>
</gene>
<dbReference type="Ensembl" id="ENSOCUT00000056849.1">
    <property type="protein sequence ID" value="ENSOCUP00000029975.1"/>
    <property type="gene ID" value="ENSOCUG00000001360.4"/>
</dbReference>
<dbReference type="GO" id="GO:0035591">
    <property type="term" value="F:signaling adaptor activity"/>
    <property type="evidence" value="ECO:0007669"/>
    <property type="project" value="TreeGrafter"/>
</dbReference>
<dbReference type="PANTHER" id="PTHR45960:SF3">
    <property type="entry name" value="GRB2-ASSOCIATED-BINDING PROTEIN 3"/>
    <property type="match status" value="1"/>
</dbReference>
<accession>A0A5F9C8C6</accession>
<feature type="region of interest" description="Disordered" evidence="2">
    <location>
        <begin position="263"/>
        <end position="308"/>
    </location>
</feature>
<dbReference type="STRING" id="9986.ENSOCUP00000029975"/>
<dbReference type="InterPro" id="IPR001849">
    <property type="entry name" value="PH_domain"/>
</dbReference>
<keyword evidence="5" id="KW-1185">Reference proteome</keyword>
<dbReference type="PANTHER" id="PTHR45960">
    <property type="entry name" value="GRB2-ASSOCIATED-BINDING PROTEIN"/>
    <property type="match status" value="1"/>
</dbReference>
<feature type="region of interest" description="Disordered" evidence="2">
    <location>
        <begin position="423"/>
        <end position="475"/>
    </location>
</feature>
<dbReference type="SMR" id="A0A5F9C8C6"/>
<reference evidence="4" key="2">
    <citation type="submission" date="2025-08" db="UniProtKB">
        <authorList>
            <consortium name="Ensembl"/>
        </authorList>
    </citation>
    <scope>IDENTIFICATION</scope>
    <source>
        <strain evidence="4">Thorbecke</strain>
    </source>
</reference>
<name>A0A5F9C8C6_RABIT</name>
<dbReference type="GO" id="GO:0007165">
    <property type="term" value="P:signal transduction"/>
    <property type="evidence" value="ECO:0007669"/>
    <property type="project" value="TreeGrafter"/>
</dbReference>
<dbReference type="PROSITE" id="PS50003">
    <property type="entry name" value="PH_DOMAIN"/>
    <property type="match status" value="1"/>
</dbReference>
<sequence length="724" mass="80998">MPSLHPDSLETLGLDLAYNRMARSRNPLPSASAMLPYTACVLLRQPPRNNRRHPPPRSRQAVPLGPAHQRTAPCVHRRAAGRERVESVREGGSRGLRGPSWQSHWLAWQPLSLQCACASGLPHPLGGWSRKRERSAPHQLGPVGVAQAVAAQPRGLTQAWRKRWFVLRRGRMSGNPDVLEYYRSKHSSKPIRVIDLSECTVWKHAGPSFVRKEFQNNFVFIVKTTSRTFYLVAKTEEEMQVWVHSISQVCNLGHLEDHAADSMESLSHTPSSLQPSPASSLPTASAASSSLPRDDPNTNTIATEETRSESEFPFLPDYLVLSNCETGRLHHASLPTRCDSWSNSDRSLEQTSFDDVFVDCLQPPPSSNLVHPSRHGNGSQEVPSTRPHAALFWSREINGPSRDHLSSSSLLETSLNSTIQIDRNQGSLPCGAKELDIMSNTPPPRPPKPSHLSERRQEEQVLWRGHSSSKNSECTTAPRRISLSGLDHVRSWRVDVEGQSSRHREKRLSLNLPCRFSLMYPTASASAEDSYVPMSPQATVCSLGTHCSQDDYIPMSSGSISSPLPELPADLEPPPVNRDLKPQRKPRPPPLDLRNLSTIREHASLTRTHTVPCNRTSFLSPERNGINSVRFFANPVSREEEESYIQMEEHRIANSLSSSVLTWTKKSSLDYLALDFNSASPGPAQQKFLLSEEQRVDYVQVDEQKTQALQNTKQEWTDERQSKV</sequence>
<dbReference type="Gene3D" id="2.30.29.30">
    <property type="entry name" value="Pleckstrin-homology domain (PH domain)/Phosphotyrosine-binding domain (PTB)"/>
    <property type="match status" value="1"/>
</dbReference>